<keyword evidence="5" id="KW-1185">Reference proteome</keyword>
<dbReference type="Pfam" id="PF00646">
    <property type="entry name" value="F-box"/>
    <property type="match status" value="1"/>
</dbReference>
<dbReference type="AlphaFoldDB" id="A0A7J7FW42"/>
<dbReference type="CDD" id="cd09917">
    <property type="entry name" value="F-box_SF"/>
    <property type="match status" value="1"/>
</dbReference>
<evidence type="ECO:0000259" key="3">
    <source>
        <dbReference type="Pfam" id="PF03478"/>
    </source>
</evidence>
<evidence type="ECO:0000256" key="1">
    <source>
        <dbReference type="SAM" id="MobiDB-lite"/>
    </source>
</evidence>
<gene>
    <name evidence="4" type="ORF">HYC85_028746</name>
</gene>
<dbReference type="Pfam" id="PF03478">
    <property type="entry name" value="Beta-prop_KIB1-4"/>
    <property type="match status" value="1"/>
</dbReference>
<evidence type="ECO:0008006" key="6">
    <source>
        <dbReference type="Google" id="ProtNLM"/>
    </source>
</evidence>
<feature type="compositionally biased region" description="Low complexity" evidence="1">
    <location>
        <begin position="414"/>
        <end position="425"/>
    </location>
</feature>
<evidence type="ECO:0000313" key="4">
    <source>
        <dbReference type="EMBL" id="KAF5932575.1"/>
    </source>
</evidence>
<sequence>MFKQFRSNYGADVEDHSKVIIMDENLTDQHNLSELENTTMDAMMRDWTNLPRELLSLVLSHLFLYDIKRFRNVYKTWQSVPSQQVVPSLIHCPIAESHWLDCNLGVFNPKEEDSSWTVLDGPKKPRGCDSVYESYLMECDGKLLSVFVGNKGRGVSVYTLDESEMAWQRVTDLGSKMLFVSHSTSFSSTKVVEGMENKIYFPRFCGKDGIFYCLATNRHDIVCTVHLRLVQPDEPDKYCILRVRRATIDTPFLIVLKTWTSPLEHSVIIHVCVRLEFPEVSATRLTSGSLDSTVLCLLEEPAGSPLVKRVYEDSNKGAGDDYLITSGNWEFAPDEDLHLYLLPGSIFIKGNALPQPPKNFRQSFVPNKDLKKLLDLPVQRRKAPLFLNFIPTYKSALPNVPKRKKKKSSPPPSATTLPAASTSRTDQGSTSDPADQPSS</sequence>
<dbReference type="PANTHER" id="PTHR33127">
    <property type="entry name" value="TRANSMEMBRANE PROTEIN"/>
    <property type="match status" value="1"/>
</dbReference>
<feature type="domain" description="F-box" evidence="2">
    <location>
        <begin position="47"/>
        <end position="80"/>
    </location>
</feature>
<evidence type="ECO:0000313" key="5">
    <source>
        <dbReference type="Proteomes" id="UP000593564"/>
    </source>
</evidence>
<organism evidence="4 5">
    <name type="scientific">Camellia sinensis</name>
    <name type="common">Tea plant</name>
    <name type="synonym">Thea sinensis</name>
    <dbReference type="NCBI Taxonomy" id="4442"/>
    <lineage>
        <taxon>Eukaryota</taxon>
        <taxon>Viridiplantae</taxon>
        <taxon>Streptophyta</taxon>
        <taxon>Embryophyta</taxon>
        <taxon>Tracheophyta</taxon>
        <taxon>Spermatophyta</taxon>
        <taxon>Magnoliopsida</taxon>
        <taxon>eudicotyledons</taxon>
        <taxon>Gunneridae</taxon>
        <taxon>Pentapetalae</taxon>
        <taxon>asterids</taxon>
        <taxon>Ericales</taxon>
        <taxon>Theaceae</taxon>
        <taxon>Camellia</taxon>
    </lineage>
</organism>
<dbReference type="InterPro" id="IPR005174">
    <property type="entry name" value="KIB1-4_b-propeller"/>
</dbReference>
<dbReference type="InterPro" id="IPR036047">
    <property type="entry name" value="F-box-like_dom_sf"/>
</dbReference>
<dbReference type="SUPFAM" id="SSF81383">
    <property type="entry name" value="F-box domain"/>
    <property type="match status" value="1"/>
</dbReference>
<accession>A0A7J7FW42</accession>
<proteinExistence type="predicted"/>
<reference evidence="5" key="1">
    <citation type="journal article" date="2020" name="Nat. Commun.">
        <title>Genome assembly of wild tea tree DASZ reveals pedigree and selection history of tea varieties.</title>
        <authorList>
            <person name="Zhang W."/>
            <person name="Zhang Y."/>
            <person name="Qiu H."/>
            <person name="Guo Y."/>
            <person name="Wan H."/>
            <person name="Zhang X."/>
            <person name="Scossa F."/>
            <person name="Alseekh S."/>
            <person name="Zhang Q."/>
            <person name="Wang P."/>
            <person name="Xu L."/>
            <person name="Schmidt M.H."/>
            <person name="Jia X."/>
            <person name="Li D."/>
            <person name="Zhu A."/>
            <person name="Guo F."/>
            <person name="Chen W."/>
            <person name="Ni D."/>
            <person name="Usadel B."/>
            <person name="Fernie A.R."/>
            <person name="Wen W."/>
        </authorList>
    </citation>
    <scope>NUCLEOTIDE SEQUENCE [LARGE SCALE GENOMIC DNA]</scope>
    <source>
        <strain evidence="5">cv. G240</strain>
    </source>
</reference>
<name>A0A7J7FW42_CAMSI</name>
<feature type="compositionally biased region" description="Polar residues" evidence="1">
    <location>
        <begin position="426"/>
        <end position="439"/>
    </location>
</feature>
<protein>
    <recommendedName>
        <fullName evidence="6">F-box domain-containing protein</fullName>
    </recommendedName>
</protein>
<dbReference type="InterPro" id="IPR001810">
    <property type="entry name" value="F-box_dom"/>
</dbReference>
<dbReference type="Proteomes" id="UP000593564">
    <property type="component" value="Unassembled WGS sequence"/>
</dbReference>
<feature type="region of interest" description="Disordered" evidence="1">
    <location>
        <begin position="398"/>
        <end position="439"/>
    </location>
</feature>
<reference evidence="4 5" key="2">
    <citation type="submission" date="2020-07" db="EMBL/GenBank/DDBJ databases">
        <title>Genome assembly of wild tea tree DASZ reveals pedigree and selection history of tea varieties.</title>
        <authorList>
            <person name="Zhang W."/>
        </authorList>
    </citation>
    <scope>NUCLEOTIDE SEQUENCE [LARGE SCALE GENOMIC DNA]</scope>
    <source>
        <strain evidence="5">cv. G240</strain>
        <tissue evidence="4">Leaf</tissue>
    </source>
</reference>
<dbReference type="PANTHER" id="PTHR33127:SF5">
    <property type="entry name" value="TRANSMEMBRANE PROTEIN"/>
    <property type="match status" value="1"/>
</dbReference>
<feature type="domain" description="KIB1-4 beta-propeller" evidence="3">
    <location>
        <begin position="106"/>
        <end position="217"/>
    </location>
</feature>
<dbReference type="EMBL" id="JACBKZ010000014">
    <property type="protein sequence ID" value="KAF5932575.1"/>
    <property type="molecule type" value="Genomic_DNA"/>
</dbReference>
<evidence type="ECO:0000259" key="2">
    <source>
        <dbReference type="Pfam" id="PF00646"/>
    </source>
</evidence>
<comment type="caution">
    <text evidence="4">The sequence shown here is derived from an EMBL/GenBank/DDBJ whole genome shotgun (WGS) entry which is preliminary data.</text>
</comment>